<proteinExistence type="predicted"/>
<reference evidence="1 2" key="1">
    <citation type="journal article" date="2019" name="Commun. Biol.">
        <title>The bagworm genome reveals a unique fibroin gene that provides high tensile strength.</title>
        <authorList>
            <person name="Kono N."/>
            <person name="Nakamura H."/>
            <person name="Ohtoshi R."/>
            <person name="Tomita M."/>
            <person name="Numata K."/>
            <person name="Arakawa K."/>
        </authorList>
    </citation>
    <scope>NUCLEOTIDE SEQUENCE [LARGE SCALE GENOMIC DNA]</scope>
</reference>
<dbReference type="Proteomes" id="UP000299102">
    <property type="component" value="Unassembled WGS sequence"/>
</dbReference>
<dbReference type="AlphaFoldDB" id="A0A4C1X6S3"/>
<accession>A0A4C1X6S3</accession>
<organism evidence="1 2">
    <name type="scientific">Eumeta variegata</name>
    <name type="common">Bagworm moth</name>
    <name type="synonym">Eumeta japonica</name>
    <dbReference type="NCBI Taxonomy" id="151549"/>
    <lineage>
        <taxon>Eukaryota</taxon>
        <taxon>Metazoa</taxon>
        <taxon>Ecdysozoa</taxon>
        <taxon>Arthropoda</taxon>
        <taxon>Hexapoda</taxon>
        <taxon>Insecta</taxon>
        <taxon>Pterygota</taxon>
        <taxon>Neoptera</taxon>
        <taxon>Endopterygota</taxon>
        <taxon>Lepidoptera</taxon>
        <taxon>Glossata</taxon>
        <taxon>Ditrysia</taxon>
        <taxon>Tineoidea</taxon>
        <taxon>Psychidae</taxon>
        <taxon>Oiketicinae</taxon>
        <taxon>Eumeta</taxon>
    </lineage>
</organism>
<gene>
    <name evidence="1" type="ORF">EVAR_42401_1</name>
</gene>
<keyword evidence="2" id="KW-1185">Reference proteome</keyword>
<evidence type="ECO:0000313" key="2">
    <source>
        <dbReference type="Proteomes" id="UP000299102"/>
    </source>
</evidence>
<protein>
    <submittedName>
        <fullName evidence="1">Uncharacterized protein</fullName>
    </submittedName>
</protein>
<evidence type="ECO:0000313" key="1">
    <source>
        <dbReference type="EMBL" id="GBP59496.1"/>
    </source>
</evidence>
<dbReference type="EMBL" id="BGZK01000763">
    <property type="protein sequence ID" value="GBP59496.1"/>
    <property type="molecule type" value="Genomic_DNA"/>
</dbReference>
<name>A0A4C1X6S3_EUMVA</name>
<comment type="caution">
    <text evidence="1">The sequence shown here is derived from an EMBL/GenBank/DDBJ whole genome shotgun (WGS) entry which is preliminary data.</text>
</comment>
<sequence length="101" mass="10893">MTELTSDFDFQPGLRGEVVRQLGVHGVLHPVPVNAHHLVPHLENERGKRERGRPARLDGRTGKFFSALDEISTADGDITVGGVAWAHASVCGESCGTRPVI</sequence>